<reference evidence="2" key="2">
    <citation type="journal article" date="2015" name="Data Brief">
        <title>Shoot transcriptome of the giant reed, Arundo donax.</title>
        <authorList>
            <person name="Barrero R.A."/>
            <person name="Guerrero F.D."/>
            <person name="Moolhuijzen P."/>
            <person name="Goolsby J.A."/>
            <person name="Tidwell J."/>
            <person name="Bellgard S.E."/>
            <person name="Bellgard M.I."/>
        </authorList>
    </citation>
    <scope>NUCLEOTIDE SEQUENCE</scope>
    <source>
        <tissue evidence="2">Shoot tissue taken approximately 20 cm above the soil surface</tissue>
    </source>
</reference>
<dbReference type="EMBL" id="GBRH01233137">
    <property type="protein sequence ID" value="JAD64758.1"/>
    <property type="molecule type" value="Transcribed_RNA"/>
</dbReference>
<organism evidence="2">
    <name type="scientific">Arundo donax</name>
    <name type="common">Giant reed</name>
    <name type="synonym">Donax arundinaceus</name>
    <dbReference type="NCBI Taxonomy" id="35708"/>
    <lineage>
        <taxon>Eukaryota</taxon>
        <taxon>Viridiplantae</taxon>
        <taxon>Streptophyta</taxon>
        <taxon>Embryophyta</taxon>
        <taxon>Tracheophyta</taxon>
        <taxon>Spermatophyta</taxon>
        <taxon>Magnoliopsida</taxon>
        <taxon>Liliopsida</taxon>
        <taxon>Poales</taxon>
        <taxon>Poaceae</taxon>
        <taxon>PACMAD clade</taxon>
        <taxon>Arundinoideae</taxon>
        <taxon>Arundineae</taxon>
        <taxon>Arundo</taxon>
    </lineage>
</organism>
<evidence type="ECO:0000256" key="1">
    <source>
        <dbReference type="SAM" id="MobiDB-lite"/>
    </source>
</evidence>
<name>A0A0A9BRK5_ARUDO</name>
<feature type="region of interest" description="Disordered" evidence="1">
    <location>
        <begin position="15"/>
        <end position="37"/>
    </location>
</feature>
<accession>A0A0A9BRK5</accession>
<evidence type="ECO:0000313" key="2">
    <source>
        <dbReference type="EMBL" id="JAD64758.1"/>
    </source>
</evidence>
<sequence length="37" mass="4247">MSDAKYIEATKKNLLNSDFKPPPQHKLNGFGKRRCRG</sequence>
<dbReference type="AlphaFoldDB" id="A0A0A9BRK5"/>
<proteinExistence type="predicted"/>
<reference evidence="2" key="1">
    <citation type="submission" date="2014-09" db="EMBL/GenBank/DDBJ databases">
        <authorList>
            <person name="Magalhaes I.L.F."/>
            <person name="Oliveira U."/>
            <person name="Santos F.R."/>
            <person name="Vidigal T.H.D.A."/>
            <person name="Brescovit A.D."/>
            <person name="Santos A.J."/>
        </authorList>
    </citation>
    <scope>NUCLEOTIDE SEQUENCE</scope>
    <source>
        <tissue evidence="2">Shoot tissue taken approximately 20 cm above the soil surface</tissue>
    </source>
</reference>
<protein>
    <submittedName>
        <fullName evidence="2">Uncharacterized protein</fullName>
    </submittedName>
</protein>